<organism evidence="3">
    <name type="scientific">Chromera velia CCMP2878</name>
    <dbReference type="NCBI Taxonomy" id="1169474"/>
    <lineage>
        <taxon>Eukaryota</taxon>
        <taxon>Sar</taxon>
        <taxon>Alveolata</taxon>
        <taxon>Colpodellida</taxon>
        <taxon>Chromeraceae</taxon>
        <taxon>Chromera</taxon>
    </lineage>
</organism>
<evidence type="ECO:0000256" key="2">
    <source>
        <dbReference type="ARBA" id="ARBA00022898"/>
    </source>
</evidence>
<dbReference type="PANTHER" id="PTHR32328:SF0">
    <property type="entry name" value="L-SERYL-TRNA(SEC) SELENIUM TRANSFERASE"/>
    <property type="match status" value="1"/>
</dbReference>
<dbReference type="InterPro" id="IPR015421">
    <property type="entry name" value="PyrdxlP-dep_Trfase_major"/>
</dbReference>
<reference evidence="3" key="1">
    <citation type="submission" date="2014-11" db="EMBL/GenBank/DDBJ databases">
        <authorList>
            <person name="Otto D Thomas"/>
            <person name="Naeem Raeece"/>
        </authorList>
    </citation>
    <scope>NUCLEOTIDE SEQUENCE</scope>
</reference>
<dbReference type="SUPFAM" id="SSF53383">
    <property type="entry name" value="PLP-dependent transferases"/>
    <property type="match status" value="1"/>
</dbReference>
<protein>
    <recommendedName>
        <fullName evidence="4">Aminotransferase class V domain-containing protein</fullName>
    </recommendedName>
</protein>
<keyword evidence="2" id="KW-0663">Pyridoxal phosphate</keyword>
<evidence type="ECO:0000313" key="3">
    <source>
        <dbReference type="EMBL" id="CEM50469.1"/>
    </source>
</evidence>
<dbReference type="PANTHER" id="PTHR32328">
    <property type="entry name" value="L-SERYL-TRNA(SEC) SELENIUM TRANSFERASE"/>
    <property type="match status" value="1"/>
</dbReference>
<evidence type="ECO:0008006" key="4">
    <source>
        <dbReference type="Google" id="ProtNLM"/>
    </source>
</evidence>
<name>A0A0G4I0R3_9ALVE</name>
<dbReference type="Pfam" id="PF03841">
    <property type="entry name" value="SelA"/>
    <property type="match status" value="1"/>
</dbReference>
<evidence type="ECO:0000256" key="1">
    <source>
        <dbReference type="ARBA" id="ARBA00001933"/>
    </source>
</evidence>
<gene>
    <name evidence="3" type="ORF">Cvel_10015</name>
</gene>
<accession>A0A0G4I0R3</accession>
<dbReference type="AlphaFoldDB" id="A0A0G4I0R3"/>
<dbReference type="EMBL" id="CDMZ01004673">
    <property type="protein sequence ID" value="CEM50469.1"/>
    <property type="molecule type" value="Genomic_DNA"/>
</dbReference>
<dbReference type="GO" id="GO:0004125">
    <property type="term" value="F:L-seryl-tRNA(Sec) selenium transferase activity"/>
    <property type="evidence" value="ECO:0007669"/>
    <property type="project" value="TreeGrafter"/>
</dbReference>
<dbReference type="InterPro" id="IPR018319">
    <property type="entry name" value="SelA-like"/>
</dbReference>
<dbReference type="Gene3D" id="3.40.640.10">
    <property type="entry name" value="Type I PLP-dependent aspartate aminotransferase-like (Major domain)"/>
    <property type="match status" value="1"/>
</dbReference>
<proteinExistence type="predicted"/>
<dbReference type="InterPro" id="IPR015424">
    <property type="entry name" value="PyrdxlP-dep_Trfase"/>
</dbReference>
<sequence length="418" mass="44539">MAASYWPPNCWTRLFFQINKCETVHFKEGVVKERSTWNPSLCQTSIRRVINARGTFTPLGVSRSPESVCAATAEALRHHFKMEELHDAVGRNIAVMMGAKSAAVVHCTAAAITITVAASMVGTDVQQIAQLPDSSGIKNVVVLPRAHAVNYGHQIQQAIRMSGAKPVLVGTSDSCTIAEIADACAQEGATCLLLVSSRLTGAAEIDFGEAVLAAHSCGIDVIIDGAAQDFRIAELLATGADAVLVSGQKYLAGPTSGLVLGRPDLIAAVRAQEKGIGRGMKVSKEALLGVHAAVEFRQKLKLEDWVLTNRTKVDHAVGRLAAMPGVHAIAVSDPTGLPFDRVHVTVDCLALNGKRGCAAAVQIVADLKGGNPSIWAMDHKANNLDRPEIILELVQLSDAEIETILRRFDELLRSPSSR</sequence>
<dbReference type="VEuPathDB" id="CryptoDB:Cvel_10015"/>
<comment type="cofactor">
    <cofactor evidence="1">
        <name>pyridoxal 5'-phosphate</name>
        <dbReference type="ChEBI" id="CHEBI:597326"/>
    </cofactor>
</comment>